<accession>V4PH10</accession>
<name>V4PH10_9CAUL</name>
<protein>
    <submittedName>
        <fullName evidence="1">Uncharacterized protein</fullName>
    </submittedName>
</protein>
<dbReference type="EMBL" id="AWGB01000063">
    <property type="protein sequence ID" value="ESQ84620.1"/>
    <property type="molecule type" value="Genomic_DNA"/>
</dbReference>
<gene>
    <name evidence="1" type="ORF">ABENE_19575</name>
</gene>
<dbReference type="Proteomes" id="UP000017837">
    <property type="component" value="Unassembled WGS sequence"/>
</dbReference>
<reference evidence="1 2" key="1">
    <citation type="journal article" date="2014" name="Nature">
        <title>Sequential evolution of bacterial morphology by co-option of a developmental regulator.</title>
        <authorList>
            <person name="Jiang C."/>
            <person name="Brown P.J."/>
            <person name="Ducret A."/>
            <person name="Brun Y.V."/>
        </authorList>
    </citation>
    <scope>NUCLEOTIDE SEQUENCE [LARGE SCALE GENOMIC DNA]</scope>
    <source>
        <strain evidence="1 2">DSM 16100</strain>
    </source>
</reference>
<keyword evidence="2" id="KW-1185">Reference proteome</keyword>
<dbReference type="PATRIC" id="fig|1121022.4.peg.4009"/>
<evidence type="ECO:0000313" key="1">
    <source>
        <dbReference type="EMBL" id="ESQ84620.1"/>
    </source>
</evidence>
<organism evidence="1 2">
    <name type="scientific">Asticcacaulis benevestitus DSM 16100 = ATCC BAA-896</name>
    <dbReference type="NCBI Taxonomy" id="1121022"/>
    <lineage>
        <taxon>Bacteria</taxon>
        <taxon>Pseudomonadati</taxon>
        <taxon>Pseudomonadota</taxon>
        <taxon>Alphaproteobacteria</taxon>
        <taxon>Caulobacterales</taxon>
        <taxon>Caulobacteraceae</taxon>
        <taxon>Asticcacaulis</taxon>
    </lineage>
</organism>
<comment type="caution">
    <text evidence="1">The sequence shown here is derived from an EMBL/GenBank/DDBJ whole genome shotgun (WGS) entry which is preliminary data.</text>
</comment>
<dbReference type="STRING" id="1121022.GCA_000376105_00702"/>
<sequence>MMMVRAYVLGVLGALIALGGVAISTLANASTLTPDLSRPSLTDQTVSRDGDFDGDGRRDDLYLVSEADTGRIAVHVHLNTVNGTQDIRVTAFDGGDGAPDLRVVKAGRYQAECGTFTSDCATAGISAAHDSLMLGMDGATSLLLHWQGDHFEQDFVRSDEAAMVHAFSALYALNR</sequence>
<proteinExistence type="predicted"/>
<dbReference type="AlphaFoldDB" id="V4PH10"/>
<evidence type="ECO:0000313" key="2">
    <source>
        <dbReference type="Proteomes" id="UP000017837"/>
    </source>
</evidence>